<evidence type="ECO:0000313" key="2">
    <source>
        <dbReference type="Proteomes" id="UP000821845"/>
    </source>
</evidence>
<accession>A0ACB7T8R7</accession>
<proteinExistence type="predicted"/>
<reference evidence="1" key="1">
    <citation type="submission" date="2020-05" db="EMBL/GenBank/DDBJ databases">
        <title>Large-scale comparative analyses of tick genomes elucidate their genetic diversity and vector capacities.</title>
        <authorList>
            <person name="Jia N."/>
            <person name="Wang J."/>
            <person name="Shi W."/>
            <person name="Du L."/>
            <person name="Sun Y."/>
            <person name="Zhan W."/>
            <person name="Jiang J."/>
            <person name="Wang Q."/>
            <person name="Zhang B."/>
            <person name="Ji P."/>
            <person name="Sakyi L.B."/>
            <person name="Cui X."/>
            <person name="Yuan T."/>
            <person name="Jiang B."/>
            <person name="Yang W."/>
            <person name="Lam T.T.-Y."/>
            <person name="Chang Q."/>
            <person name="Ding S."/>
            <person name="Wang X."/>
            <person name="Zhu J."/>
            <person name="Ruan X."/>
            <person name="Zhao L."/>
            <person name="Wei J."/>
            <person name="Que T."/>
            <person name="Du C."/>
            <person name="Cheng J."/>
            <person name="Dai P."/>
            <person name="Han X."/>
            <person name="Huang E."/>
            <person name="Gao Y."/>
            <person name="Liu J."/>
            <person name="Shao H."/>
            <person name="Ye R."/>
            <person name="Li L."/>
            <person name="Wei W."/>
            <person name="Wang X."/>
            <person name="Wang C."/>
            <person name="Yang T."/>
            <person name="Huo Q."/>
            <person name="Li W."/>
            <person name="Guo W."/>
            <person name="Chen H."/>
            <person name="Zhou L."/>
            <person name="Ni X."/>
            <person name="Tian J."/>
            <person name="Zhou Y."/>
            <person name="Sheng Y."/>
            <person name="Liu T."/>
            <person name="Pan Y."/>
            <person name="Xia L."/>
            <person name="Li J."/>
            <person name="Zhao F."/>
            <person name="Cao W."/>
        </authorList>
    </citation>
    <scope>NUCLEOTIDE SEQUENCE</scope>
    <source>
        <strain evidence="1">Hyas-2018</strain>
    </source>
</reference>
<dbReference type="EMBL" id="CM023490">
    <property type="protein sequence ID" value="KAH6943343.1"/>
    <property type="molecule type" value="Genomic_DNA"/>
</dbReference>
<gene>
    <name evidence="1" type="ORF">HPB50_020213</name>
</gene>
<protein>
    <submittedName>
        <fullName evidence="1">Uncharacterized protein</fullName>
    </submittedName>
</protein>
<dbReference type="Proteomes" id="UP000821845">
    <property type="component" value="Chromosome 10"/>
</dbReference>
<comment type="caution">
    <text evidence="1">The sequence shown here is derived from an EMBL/GenBank/DDBJ whole genome shotgun (WGS) entry which is preliminary data.</text>
</comment>
<organism evidence="1 2">
    <name type="scientific">Hyalomma asiaticum</name>
    <name type="common">Tick</name>
    <dbReference type="NCBI Taxonomy" id="266040"/>
    <lineage>
        <taxon>Eukaryota</taxon>
        <taxon>Metazoa</taxon>
        <taxon>Ecdysozoa</taxon>
        <taxon>Arthropoda</taxon>
        <taxon>Chelicerata</taxon>
        <taxon>Arachnida</taxon>
        <taxon>Acari</taxon>
        <taxon>Parasitiformes</taxon>
        <taxon>Ixodida</taxon>
        <taxon>Ixodoidea</taxon>
        <taxon>Ixodidae</taxon>
        <taxon>Hyalomminae</taxon>
        <taxon>Hyalomma</taxon>
    </lineage>
</organism>
<keyword evidence="2" id="KW-1185">Reference proteome</keyword>
<name>A0ACB7T8R7_HYAAI</name>
<evidence type="ECO:0000313" key="1">
    <source>
        <dbReference type="EMBL" id="KAH6943343.1"/>
    </source>
</evidence>
<sequence>MANGAGLTGFGHRARYFERPSSSSPRPPSSLEKPRREPCPALAFAGLSHPFAVQHGESLFAAPFVFFIFLFIRPADDEQSIPAKETTCQRKRSVSPLHEPPSSRAALDQLRQCINPPLLPSSLRMRGGPVRRFTNRTGPSGGARRQAGHQKELTARSLALGPFLGRISSLASPSSADAPLSRARHVPARFVWQRSKSSSPAPLAAKMAARARFRNRPLLVDAAHEKVQCFGSMLPHA</sequence>